<dbReference type="KEGG" id="poc:NCTC13071_00016"/>
<dbReference type="EMBL" id="LR134384">
    <property type="protein sequence ID" value="VEH16642.1"/>
    <property type="molecule type" value="Genomic_DNA"/>
</dbReference>
<dbReference type="KEGG" id="poc:NCTC13071_02681"/>
<gene>
    <name evidence="1" type="ORF">NCTC13071_00016</name>
    <name evidence="2" type="ORF">NCTC13071_02681</name>
</gene>
<evidence type="ECO:0000313" key="3">
    <source>
        <dbReference type="Proteomes" id="UP000274578"/>
    </source>
</evidence>
<accession>A0A448L277</accession>
<organism evidence="1 3">
    <name type="scientific">Segatella oris</name>
    <dbReference type="NCBI Taxonomy" id="28135"/>
    <lineage>
        <taxon>Bacteria</taxon>
        <taxon>Pseudomonadati</taxon>
        <taxon>Bacteroidota</taxon>
        <taxon>Bacteroidia</taxon>
        <taxon>Bacteroidales</taxon>
        <taxon>Prevotellaceae</taxon>
        <taxon>Segatella</taxon>
    </lineage>
</organism>
<evidence type="ECO:0000313" key="1">
    <source>
        <dbReference type="EMBL" id="VEH14051.1"/>
    </source>
</evidence>
<reference evidence="1 3" key="1">
    <citation type="submission" date="2018-12" db="EMBL/GenBank/DDBJ databases">
        <authorList>
            <consortium name="Pathogen Informatics"/>
        </authorList>
    </citation>
    <scope>NUCLEOTIDE SEQUENCE [LARGE SCALE GENOMIC DNA]</scope>
    <source>
        <strain evidence="1 3">NCTC13071</strain>
    </source>
</reference>
<dbReference type="RefSeq" id="WP_025879866.1">
    <property type="nucleotide sequence ID" value="NZ_LR134384.1"/>
</dbReference>
<dbReference type="AlphaFoldDB" id="A0A448L277"/>
<evidence type="ECO:0000313" key="2">
    <source>
        <dbReference type="EMBL" id="VEH16642.1"/>
    </source>
</evidence>
<dbReference type="EMBL" id="LR134384">
    <property type="protein sequence ID" value="VEH14051.1"/>
    <property type="molecule type" value="Genomic_DNA"/>
</dbReference>
<name>A0A448L277_9BACT</name>
<proteinExistence type="predicted"/>
<dbReference type="GeneID" id="85013396"/>
<protein>
    <submittedName>
        <fullName evidence="1">Uncharacterized protein</fullName>
    </submittedName>
</protein>
<sequence>MKFPFIRRSKVSRIVTEELDVLRSRLYDCRIEILMFSDDGCPVEDGKLLLSSTCDEIERILTTIKTRIKQ</sequence>
<dbReference type="Proteomes" id="UP000274578">
    <property type="component" value="Chromosome 1"/>
</dbReference>